<reference evidence="1" key="1">
    <citation type="journal article" date="2024" name="Int. J. Syst. Evol. Microbiol.">
        <title>Turicibacter faecis sp. nov., isolated from faeces of heart failure mouse model.</title>
        <authorList>
            <person name="Imamura Y."/>
            <person name="Motooka D."/>
            <person name="Nakajima Y."/>
            <person name="Ito S."/>
            <person name="Kitakaze M."/>
            <person name="Iida T."/>
            <person name="Nakamura S."/>
        </authorList>
    </citation>
    <scope>NUCLEOTIDE SEQUENCE</scope>
    <source>
        <strain evidence="1">TC023</strain>
    </source>
</reference>
<dbReference type="Proteomes" id="UP001432099">
    <property type="component" value="Chromosome"/>
</dbReference>
<evidence type="ECO:0000313" key="2">
    <source>
        <dbReference type="Proteomes" id="UP001432099"/>
    </source>
</evidence>
<sequence>MDREFLELIQTFDRAAGRLETLEETILTFNDVIEKLHHHLDELLELVYLDNIVTLAEQSNQKLGQLNHHLDQVAKTYESLVQVKQLMNVHALENEEGTLTSVEDKQYVYYVVSETNQVMAVKKEMGGYHGPVHNLISKKLVQANQMAFALREETGEVVLLQGPQLAMTYPLEATDFTIFGYELYYLTEQTVKKFHLLTQEQTTLLEGVCAIRSKKGGLWCQSFDGTPQFIPFASM</sequence>
<dbReference type="RefSeq" id="WP_161832538.1">
    <property type="nucleotide sequence ID" value="NZ_AP028127.1"/>
</dbReference>
<keyword evidence="2" id="KW-1185">Reference proteome</keyword>
<organism evidence="1 2">
    <name type="scientific">Turicibacter faecis</name>
    <dbReference type="NCBI Taxonomy" id="2963365"/>
    <lineage>
        <taxon>Bacteria</taxon>
        <taxon>Bacillati</taxon>
        <taxon>Bacillota</taxon>
        <taxon>Erysipelotrichia</taxon>
        <taxon>Erysipelotrichales</taxon>
        <taxon>Turicibacteraceae</taxon>
        <taxon>Turicibacter</taxon>
    </lineage>
</organism>
<dbReference type="EMBL" id="AP028127">
    <property type="protein sequence ID" value="BEH90851.1"/>
    <property type="molecule type" value="Genomic_DNA"/>
</dbReference>
<protein>
    <submittedName>
        <fullName evidence="1">Uncharacterized protein</fullName>
    </submittedName>
</protein>
<name>A0ABM8IN28_9FIRM</name>
<accession>A0ABM8IN28</accession>
<gene>
    <name evidence="1" type="ORF">T23_09530</name>
</gene>
<proteinExistence type="predicted"/>
<evidence type="ECO:0000313" key="1">
    <source>
        <dbReference type="EMBL" id="BEH90851.1"/>
    </source>
</evidence>